<name>A0A6L9QV01_9ACTN</name>
<dbReference type="RefSeq" id="WP_163064047.1">
    <property type="nucleotide sequence ID" value="NZ_JAAGLI010001183.1"/>
</dbReference>
<accession>A0A6L9QV01</accession>
<dbReference type="Proteomes" id="UP000475532">
    <property type="component" value="Unassembled WGS sequence"/>
</dbReference>
<reference evidence="1 2" key="1">
    <citation type="submission" date="2020-01" db="EMBL/GenBank/DDBJ databases">
        <title>Insect and environment-associated Actinomycetes.</title>
        <authorList>
            <person name="Currrie C."/>
            <person name="Chevrette M."/>
            <person name="Carlson C."/>
            <person name="Stubbendieck R."/>
            <person name="Wendt-Pienkowski E."/>
        </authorList>
    </citation>
    <scope>NUCLEOTIDE SEQUENCE [LARGE SCALE GENOMIC DNA]</scope>
    <source>
        <strain evidence="1 2">SID10258</strain>
    </source>
</reference>
<evidence type="ECO:0000313" key="2">
    <source>
        <dbReference type="Proteomes" id="UP000475532"/>
    </source>
</evidence>
<organism evidence="1 2">
    <name type="scientific">Actinomadura bangladeshensis</name>
    <dbReference type="NCBI Taxonomy" id="453573"/>
    <lineage>
        <taxon>Bacteria</taxon>
        <taxon>Bacillati</taxon>
        <taxon>Actinomycetota</taxon>
        <taxon>Actinomycetes</taxon>
        <taxon>Streptosporangiales</taxon>
        <taxon>Thermomonosporaceae</taxon>
        <taxon>Actinomadura</taxon>
    </lineage>
</organism>
<feature type="non-terminal residue" evidence="1">
    <location>
        <position position="1"/>
    </location>
</feature>
<gene>
    <name evidence="1" type="ORF">G3I70_43645</name>
</gene>
<dbReference type="AlphaFoldDB" id="A0A6L9QV01"/>
<sequence>HGDAALALLETGGPDWQDALARHLGAVAFRAGQAARVRSWLAPFLADAGRGRPPAHPGLRVHLALHLALHGMAASGEVAAHAVGAGTDPRVRAEEHGVLSGLAIHALVLVDRLEDAEHIADIALSAAQRQGSVIAYANAAFHRALCRHQRGALTDAWDDLEQARRLGAAGWPGGAGWIGELLVDLAIDLGDREAAGEGARLVRQAPEDSMEQALCHGALARLHLLDGRPGAAASAALEAGRRLGDDFGVDHPGLLAWRPLAAIALHAAG</sequence>
<comment type="caution">
    <text evidence="1">The sequence shown here is derived from an EMBL/GenBank/DDBJ whole genome shotgun (WGS) entry which is preliminary data.</text>
</comment>
<proteinExistence type="predicted"/>
<dbReference type="EMBL" id="JAAGLI010001183">
    <property type="protein sequence ID" value="NEA29355.1"/>
    <property type="molecule type" value="Genomic_DNA"/>
</dbReference>
<evidence type="ECO:0000313" key="1">
    <source>
        <dbReference type="EMBL" id="NEA29355.1"/>
    </source>
</evidence>
<feature type="non-terminal residue" evidence="1">
    <location>
        <position position="269"/>
    </location>
</feature>
<protein>
    <submittedName>
        <fullName evidence="1">Uncharacterized protein</fullName>
    </submittedName>
</protein>